<comment type="caution">
    <text evidence="2">The sequence shown here is derived from an EMBL/GenBank/DDBJ whole genome shotgun (WGS) entry which is preliminary data.</text>
</comment>
<sequence>MANAPGQRIFNRVRLFVDLFLHVVAINTFFARVILQIRFDILTFHFCARLVENRDRTTSHFRDVTLFQEDEATGYRQQRQLIGSDEVFAHTQTNHQRATRTGRQQGFRITGIHDHRAVGTT</sequence>
<dbReference type="EMBL" id="VSSQ01103019">
    <property type="protein sequence ID" value="MPN44135.1"/>
    <property type="molecule type" value="Genomic_DNA"/>
</dbReference>
<gene>
    <name evidence="2" type="ORF">SDC9_191696</name>
</gene>
<protein>
    <submittedName>
        <fullName evidence="2">Uncharacterized protein</fullName>
    </submittedName>
</protein>
<accession>A0A645HYL2</accession>
<evidence type="ECO:0000256" key="1">
    <source>
        <dbReference type="SAM" id="Phobius"/>
    </source>
</evidence>
<dbReference type="AlphaFoldDB" id="A0A645HYL2"/>
<feature type="transmembrane region" description="Helical" evidence="1">
    <location>
        <begin position="15"/>
        <end position="35"/>
    </location>
</feature>
<reference evidence="2" key="1">
    <citation type="submission" date="2019-08" db="EMBL/GenBank/DDBJ databases">
        <authorList>
            <person name="Kucharzyk K."/>
            <person name="Murdoch R.W."/>
            <person name="Higgins S."/>
            <person name="Loffler F."/>
        </authorList>
    </citation>
    <scope>NUCLEOTIDE SEQUENCE</scope>
</reference>
<evidence type="ECO:0000313" key="2">
    <source>
        <dbReference type="EMBL" id="MPN44135.1"/>
    </source>
</evidence>
<keyword evidence="1" id="KW-1133">Transmembrane helix</keyword>
<keyword evidence="1" id="KW-0812">Transmembrane</keyword>
<organism evidence="2">
    <name type="scientific">bioreactor metagenome</name>
    <dbReference type="NCBI Taxonomy" id="1076179"/>
    <lineage>
        <taxon>unclassified sequences</taxon>
        <taxon>metagenomes</taxon>
        <taxon>ecological metagenomes</taxon>
    </lineage>
</organism>
<name>A0A645HYL2_9ZZZZ</name>
<keyword evidence="1" id="KW-0472">Membrane</keyword>
<proteinExistence type="predicted"/>